<gene>
    <name evidence="2" type="ORF">NXZ79_08075</name>
</gene>
<keyword evidence="3" id="KW-1185">Reference proteome</keyword>
<sequence length="73" mass="8643">MNEEKNNKIHILAILLMISLLVAAFVIFFLGHYMVGSILFVIFMLILNAISSWQKMKNDEYIHLKNFKNNEKW</sequence>
<feature type="transmembrane region" description="Helical" evidence="1">
    <location>
        <begin position="12"/>
        <end position="30"/>
    </location>
</feature>
<comment type="caution">
    <text evidence="2">The sequence shown here is derived from an EMBL/GenBank/DDBJ whole genome shotgun (WGS) entry which is preliminary data.</text>
</comment>
<evidence type="ECO:0000256" key="1">
    <source>
        <dbReference type="SAM" id="Phobius"/>
    </source>
</evidence>
<dbReference type="RefSeq" id="WP_036161846.1">
    <property type="nucleotide sequence ID" value="NZ_JANTOO010000010.1"/>
</dbReference>
<protein>
    <submittedName>
        <fullName evidence="2">Uncharacterized protein</fullName>
    </submittedName>
</protein>
<reference evidence="2 3" key="1">
    <citation type="submission" date="2022-08" db="EMBL/GenBank/DDBJ databases">
        <title>Lysinibacillus sequencing.</title>
        <authorList>
            <person name="Dunlap C."/>
        </authorList>
    </citation>
    <scope>NUCLEOTIDE SEQUENCE [LARGE SCALE GENOMIC DNA]</scope>
    <source>
        <strain evidence="2 3">PB211</strain>
    </source>
</reference>
<evidence type="ECO:0000313" key="2">
    <source>
        <dbReference type="EMBL" id="MCS1395994.1"/>
    </source>
</evidence>
<dbReference type="EMBL" id="JANTOO010000010">
    <property type="protein sequence ID" value="MCS1395994.1"/>
    <property type="molecule type" value="Genomic_DNA"/>
</dbReference>
<proteinExistence type="predicted"/>
<keyword evidence="1" id="KW-0472">Membrane</keyword>
<dbReference type="Proteomes" id="UP001525021">
    <property type="component" value="Unassembled WGS sequence"/>
</dbReference>
<organism evidence="2 3">
    <name type="scientific">Lysinibacillus pinottii</name>
    <dbReference type="NCBI Taxonomy" id="2973932"/>
    <lineage>
        <taxon>Bacteria</taxon>
        <taxon>Bacillati</taxon>
        <taxon>Bacillota</taxon>
        <taxon>Bacilli</taxon>
        <taxon>Bacillales</taxon>
        <taxon>Bacillaceae</taxon>
        <taxon>Lysinibacillus</taxon>
    </lineage>
</organism>
<keyword evidence="1" id="KW-1133">Transmembrane helix</keyword>
<name>A0ABT2DM70_9BACI</name>
<accession>A0ABT2DM70</accession>
<feature type="transmembrane region" description="Helical" evidence="1">
    <location>
        <begin position="36"/>
        <end position="53"/>
    </location>
</feature>
<evidence type="ECO:0000313" key="3">
    <source>
        <dbReference type="Proteomes" id="UP001525021"/>
    </source>
</evidence>
<keyword evidence="1" id="KW-0812">Transmembrane</keyword>